<accession>D5CTB7</accession>
<comment type="subcellular location">
    <subcellularLocation>
        <location evidence="1">Membrane</location>
        <topology evidence="1">Multi-pass membrane protein</topology>
    </subcellularLocation>
</comment>
<dbReference type="RefSeq" id="WP_013030101.1">
    <property type="nucleotide sequence ID" value="NC_013959.1"/>
</dbReference>
<dbReference type="eggNOG" id="COG4095">
    <property type="taxonomic scope" value="Bacteria"/>
</dbReference>
<dbReference type="NCBIfam" id="NF037968">
    <property type="entry name" value="SemiSWEET_2"/>
    <property type="match status" value="1"/>
</dbReference>
<dbReference type="Proteomes" id="UP000001625">
    <property type="component" value="Chromosome"/>
</dbReference>
<gene>
    <name evidence="6" type="ordered locus">Slit_1974</name>
</gene>
<dbReference type="EMBL" id="CP001965">
    <property type="protein sequence ID" value="ADE12203.1"/>
    <property type="molecule type" value="Genomic_DNA"/>
</dbReference>
<name>D5CTB7_SIDLE</name>
<keyword evidence="2 5" id="KW-0812">Transmembrane</keyword>
<proteinExistence type="predicted"/>
<keyword evidence="4 5" id="KW-0472">Membrane</keyword>
<evidence type="ECO:0000313" key="7">
    <source>
        <dbReference type="Proteomes" id="UP000001625"/>
    </source>
</evidence>
<feature type="transmembrane region" description="Helical" evidence="5">
    <location>
        <begin position="59"/>
        <end position="79"/>
    </location>
</feature>
<dbReference type="GO" id="GO:0051119">
    <property type="term" value="F:sugar transmembrane transporter activity"/>
    <property type="evidence" value="ECO:0007669"/>
    <property type="project" value="InterPro"/>
</dbReference>
<protein>
    <recommendedName>
        <fullName evidence="8">MtN3 and saliva related transmembrane protein</fullName>
    </recommendedName>
</protein>
<dbReference type="GO" id="GO:0016020">
    <property type="term" value="C:membrane"/>
    <property type="evidence" value="ECO:0007669"/>
    <property type="project" value="UniProtKB-SubCell"/>
</dbReference>
<evidence type="ECO:0000256" key="3">
    <source>
        <dbReference type="ARBA" id="ARBA00022989"/>
    </source>
</evidence>
<dbReference type="OrthoDB" id="122062at2"/>
<dbReference type="KEGG" id="slt:Slit_1974"/>
<dbReference type="AlphaFoldDB" id="D5CTB7"/>
<dbReference type="InterPro" id="IPR047662">
    <property type="entry name" value="SemiSWEET"/>
</dbReference>
<dbReference type="STRING" id="580332.Slit_1974"/>
<evidence type="ECO:0000256" key="5">
    <source>
        <dbReference type="SAM" id="Phobius"/>
    </source>
</evidence>
<evidence type="ECO:0000256" key="2">
    <source>
        <dbReference type="ARBA" id="ARBA00022692"/>
    </source>
</evidence>
<sequence length="84" mass="9336">MSAQEWIGSIAATLTTCSFIPQVWRVLRSRHTQDISLLMYAFFTLGVALWLAYGILLDAWPIIIANGITLLLAGTVLLLKLRFG</sequence>
<evidence type="ECO:0000256" key="4">
    <source>
        <dbReference type="ARBA" id="ARBA00023136"/>
    </source>
</evidence>
<dbReference type="Pfam" id="PF04193">
    <property type="entry name" value="PQ-loop"/>
    <property type="match status" value="1"/>
</dbReference>
<evidence type="ECO:0000313" key="6">
    <source>
        <dbReference type="EMBL" id="ADE12203.1"/>
    </source>
</evidence>
<dbReference type="Gene3D" id="1.20.1280.290">
    <property type="match status" value="1"/>
</dbReference>
<organism evidence="6 7">
    <name type="scientific">Sideroxydans lithotrophicus (strain ES-1)</name>
    <dbReference type="NCBI Taxonomy" id="580332"/>
    <lineage>
        <taxon>Bacteria</taxon>
        <taxon>Pseudomonadati</taxon>
        <taxon>Pseudomonadota</taxon>
        <taxon>Betaproteobacteria</taxon>
        <taxon>Nitrosomonadales</taxon>
        <taxon>Gallionellaceae</taxon>
        <taxon>Sideroxydans</taxon>
    </lineage>
</organism>
<reference evidence="6 7" key="1">
    <citation type="submission" date="2010-03" db="EMBL/GenBank/DDBJ databases">
        <title>Complete sequence of Sideroxydans lithotrophicus ES-1.</title>
        <authorList>
            <consortium name="US DOE Joint Genome Institute"/>
            <person name="Lucas S."/>
            <person name="Copeland A."/>
            <person name="Lapidus A."/>
            <person name="Cheng J.-F."/>
            <person name="Bruce D."/>
            <person name="Goodwin L."/>
            <person name="Pitluck S."/>
            <person name="Munk A.C."/>
            <person name="Detter J.C."/>
            <person name="Han C."/>
            <person name="Tapia R."/>
            <person name="Larimer F."/>
            <person name="Land M."/>
            <person name="Hauser L."/>
            <person name="Kyrpides N."/>
            <person name="Ivanova N."/>
            <person name="Emerson D."/>
            <person name="Woyke T."/>
        </authorList>
    </citation>
    <scope>NUCLEOTIDE SEQUENCE [LARGE SCALE GENOMIC DNA]</scope>
    <source>
        <strain evidence="6 7">ES-1</strain>
    </source>
</reference>
<evidence type="ECO:0008006" key="8">
    <source>
        <dbReference type="Google" id="ProtNLM"/>
    </source>
</evidence>
<keyword evidence="7" id="KW-1185">Reference proteome</keyword>
<dbReference type="InterPro" id="IPR006603">
    <property type="entry name" value="PQ-loop_rpt"/>
</dbReference>
<dbReference type="HOGENOM" id="CLU_135915_2_0_4"/>
<evidence type="ECO:0000256" key="1">
    <source>
        <dbReference type="ARBA" id="ARBA00004141"/>
    </source>
</evidence>
<keyword evidence="3 5" id="KW-1133">Transmembrane helix</keyword>
<feature type="transmembrane region" description="Helical" evidence="5">
    <location>
        <begin position="36"/>
        <end position="53"/>
    </location>
</feature>